<gene>
    <name evidence="1" type="ORF">EWV85_13570</name>
</gene>
<name>A0A551XYK2_MICAE</name>
<sequence>MGASHEEIDIEVAIRTYADTKDAQEVAGILSQSDRVLQLRATVADAYGWEEYIKQAQDYIRQVQADARQRFSPVLD</sequence>
<dbReference type="EMBL" id="SFCA01000140">
    <property type="protein sequence ID" value="TRT53780.1"/>
    <property type="molecule type" value="Genomic_DNA"/>
</dbReference>
<organism evidence="1 2">
    <name type="scientific">Microcystis aeruginosa Ma_QC_C_20070703_M131</name>
    <dbReference type="NCBI Taxonomy" id="2486263"/>
    <lineage>
        <taxon>Bacteria</taxon>
        <taxon>Bacillati</taxon>
        <taxon>Cyanobacteriota</taxon>
        <taxon>Cyanophyceae</taxon>
        <taxon>Oscillatoriophycideae</taxon>
        <taxon>Chroococcales</taxon>
        <taxon>Microcystaceae</taxon>
        <taxon>Microcystis</taxon>
    </lineage>
</organism>
<evidence type="ECO:0000313" key="2">
    <source>
        <dbReference type="Proteomes" id="UP000316443"/>
    </source>
</evidence>
<comment type="caution">
    <text evidence="1">The sequence shown here is derived from an EMBL/GenBank/DDBJ whole genome shotgun (WGS) entry which is preliminary data.</text>
</comment>
<evidence type="ECO:0000313" key="1">
    <source>
        <dbReference type="EMBL" id="TRT53780.1"/>
    </source>
</evidence>
<accession>A0A551XYK2</accession>
<dbReference type="Proteomes" id="UP000316443">
    <property type="component" value="Unassembled WGS sequence"/>
</dbReference>
<dbReference type="AlphaFoldDB" id="A0A551XYK2"/>
<reference evidence="1 2" key="1">
    <citation type="submission" date="2019-01" db="EMBL/GenBank/DDBJ databases">
        <title>Coherence of Microcystis species and biogeography revealed through population genomics.</title>
        <authorList>
            <person name="Perez-Carrascal O.M."/>
            <person name="Terrat Y."/>
            <person name="Giani A."/>
            <person name="Fortin N."/>
            <person name="Tromas N."/>
            <person name="Shapiro B.J."/>
        </authorList>
    </citation>
    <scope>NUCLEOTIDE SEQUENCE [LARGE SCALE GENOMIC DNA]</scope>
    <source>
        <strain evidence="1">Ma_QC_C_20070703_M131</strain>
    </source>
</reference>
<proteinExistence type="predicted"/>
<protein>
    <submittedName>
        <fullName evidence="1">Uncharacterized protein</fullName>
    </submittedName>
</protein>